<dbReference type="InterPro" id="IPR003615">
    <property type="entry name" value="HNH_nuc"/>
</dbReference>
<keyword evidence="1" id="KW-0540">Nuclease</keyword>
<dbReference type="OrthoDB" id="9802640at2"/>
<dbReference type="Proteomes" id="UP000252023">
    <property type="component" value="Chromosome"/>
</dbReference>
<dbReference type="GO" id="GO:0004519">
    <property type="term" value="F:endonuclease activity"/>
    <property type="evidence" value="ECO:0007669"/>
    <property type="project" value="UniProtKB-KW"/>
</dbReference>
<dbReference type="KEGG" id="pars:DRW48_04095"/>
<dbReference type="RefSeq" id="WP_114075304.1">
    <property type="nucleotide sequence ID" value="NZ_CP030918.1"/>
</dbReference>
<protein>
    <submittedName>
        <fullName evidence="1">HNH endonuclease</fullName>
    </submittedName>
</protein>
<evidence type="ECO:0000313" key="1">
    <source>
        <dbReference type="EMBL" id="AXC48985.1"/>
    </source>
</evidence>
<keyword evidence="1" id="KW-0378">Hydrolase</keyword>
<organism evidence="1 2">
    <name type="scientific">Paracoccus suum</name>
    <dbReference type="NCBI Taxonomy" id="2259340"/>
    <lineage>
        <taxon>Bacteria</taxon>
        <taxon>Pseudomonadati</taxon>
        <taxon>Pseudomonadota</taxon>
        <taxon>Alphaproteobacteria</taxon>
        <taxon>Rhodobacterales</taxon>
        <taxon>Paracoccaceae</taxon>
        <taxon>Paracoccus</taxon>
    </lineage>
</organism>
<name>A0A344PHY0_9RHOB</name>
<dbReference type="AlphaFoldDB" id="A0A344PHY0"/>
<keyword evidence="1" id="KW-0255">Endonuclease</keyword>
<evidence type="ECO:0000313" key="2">
    <source>
        <dbReference type="Proteomes" id="UP000252023"/>
    </source>
</evidence>
<sequence>MISDRQDIIQRELEAGTGAAIGIAVDQSGTRTGLRLWFADLDERHGPIAELRPYGIRGYRVALGFGKFAGAIVRQIQAADAEDVGLARALVASISPAVDLQLFGQGRDDWTVDSGAFKITATARGLPDDQDEAVAKVCRDVIVPLMAAMAELIGYDVIEEEEKDGAHAHEGAIRVSTIRRRERNPRNRLLCIRLHGEKCACCGIEPRSAYGEAGSIIEVHHLEALSLLAVPRAYNPAIDLAPLCPNCHRAVHTRRPIPYSISELRALMSPHVDEAAVR</sequence>
<keyword evidence="2" id="KW-1185">Reference proteome</keyword>
<dbReference type="CDD" id="cd00085">
    <property type="entry name" value="HNHc"/>
    <property type="match status" value="1"/>
</dbReference>
<accession>A0A344PHY0</accession>
<gene>
    <name evidence="1" type="ORF">DRW48_04095</name>
</gene>
<reference evidence="2" key="1">
    <citation type="submission" date="2018-07" db="EMBL/GenBank/DDBJ databases">
        <title>Genome sequencing of Paracoccus sp. SC2-6.</title>
        <authorList>
            <person name="Heo J."/>
            <person name="Kim S.-J."/>
            <person name="Kwon S.-W."/>
        </authorList>
    </citation>
    <scope>NUCLEOTIDE SEQUENCE [LARGE SCALE GENOMIC DNA]</scope>
    <source>
        <strain evidence="2">SC2-6</strain>
    </source>
</reference>
<dbReference type="EMBL" id="CP030918">
    <property type="protein sequence ID" value="AXC48985.1"/>
    <property type="molecule type" value="Genomic_DNA"/>
</dbReference>
<proteinExistence type="predicted"/>